<gene>
    <name evidence="3" type="ORF">SLS53_007384</name>
</gene>
<reference evidence="3 4" key="1">
    <citation type="journal article" date="2023" name="PLoS ONE">
        <title>Cytospora paraplurivora sp. nov. isolated from orchards with fruit tree decline syndrome in Ontario, Canada.</title>
        <authorList>
            <person name="Ilyukhin E."/>
            <person name="Nguyen H.D.T."/>
            <person name="Castle A.J."/>
            <person name="Ellouze W."/>
        </authorList>
    </citation>
    <scope>NUCLEOTIDE SEQUENCE [LARGE SCALE GENOMIC DNA]</scope>
    <source>
        <strain evidence="3 4">FDS-564</strain>
    </source>
</reference>
<feature type="compositionally biased region" description="Basic and acidic residues" evidence="1">
    <location>
        <begin position="274"/>
        <end position="283"/>
    </location>
</feature>
<dbReference type="InterPro" id="IPR009730">
    <property type="entry name" value="MFAP1_C"/>
</dbReference>
<dbReference type="EMBL" id="JAJSPL020000037">
    <property type="protein sequence ID" value="KAK7735644.1"/>
    <property type="molecule type" value="Genomic_DNA"/>
</dbReference>
<feature type="region of interest" description="Disordered" evidence="1">
    <location>
        <begin position="195"/>
        <end position="221"/>
    </location>
</feature>
<organism evidence="3 4">
    <name type="scientific">Cytospora paraplurivora</name>
    <dbReference type="NCBI Taxonomy" id="2898453"/>
    <lineage>
        <taxon>Eukaryota</taxon>
        <taxon>Fungi</taxon>
        <taxon>Dikarya</taxon>
        <taxon>Ascomycota</taxon>
        <taxon>Pezizomycotina</taxon>
        <taxon>Sordariomycetes</taxon>
        <taxon>Sordariomycetidae</taxon>
        <taxon>Diaporthales</taxon>
        <taxon>Cytosporaceae</taxon>
        <taxon>Cytospora</taxon>
    </lineage>
</organism>
<dbReference type="InterPro" id="IPR033194">
    <property type="entry name" value="MFAP1"/>
</dbReference>
<accession>A0AAN9U855</accession>
<feature type="region of interest" description="Disordered" evidence="1">
    <location>
        <begin position="244"/>
        <end position="283"/>
    </location>
</feature>
<feature type="domain" description="Micro-fibrillar-associated protein 1 C-terminal" evidence="2">
    <location>
        <begin position="139"/>
        <end position="355"/>
    </location>
</feature>
<evidence type="ECO:0000259" key="2">
    <source>
        <dbReference type="Pfam" id="PF06991"/>
    </source>
</evidence>
<name>A0AAN9U855_9PEZI</name>
<feature type="region of interest" description="Disordered" evidence="1">
    <location>
        <begin position="322"/>
        <end position="441"/>
    </location>
</feature>
<feature type="compositionally biased region" description="Basic and acidic residues" evidence="1">
    <location>
        <begin position="244"/>
        <end position="263"/>
    </location>
</feature>
<proteinExistence type="predicted"/>
<evidence type="ECO:0000256" key="1">
    <source>
        <dbReference type="SAM" id="MobiDB-lite"/>
    </source>
</evidence>
<dbReference type="Proteomes" id="UP001320245">
    <property type="component" value="Unassembled WGS sequence"/>
</dbReference>
<evidence type="ECO:0000313" key="3">
    <source>
        <dbReference type="EMBL" id="KAK7735644.1"/>
    </source>
</evidence>
<feature type="compositionally biased region" description="Basic and acidic residues" evidence="1">
    <location>
        <begin position="346"/>
        <end position="382"/>
    </location>
</feature>
<feature type="compositionally biased region" description="Acidic residues" evidence="1">
    <location>
        <begin position="117"/>
        <end position="141"/>
    </location>
</feature>
<feature type="compositionally biased region" description="Basic and acidic residues" evidence="1">
    <location>
        <begin position="409"/>
        <end position="441"/>
    </location>
</feature>
<feature type="compositionally biased region" description="Basic and acidic residues" evidence="1">
    <location>
        <begin position="166"/>
        <end position="179"/>
    </location>
</feature>
<dbReference type="Pfam" id="PF06991">
    <property type="entry name" value="MFAP1"/>
    <property type="match status" value="1"/>
</dbReference>
<dbReference type="AlphaFoldDB" id="A0AAN9U855"/>
<comment type="caution">
    <text evidence="3">The sequence shown here is derived from an EMBL/GenBank/DDBJ whole genome shotgun (WGS) entry which is preliminary data.</text>
</comment>
<feature type="compositionally biased region" description="Basic and acidic residues" evidence="1">
    <location>
        <begin position="83"/>
        <end position="95"/>
    </location>
</feature>
<keyword evidence="4" id="KW-1185">Reference proteome</keyword>
<feature type="compositionally biased region" description="Acidic residues" evidence="1">
    <location>
        <begin position="96"/>
        <end position="106"/>
    </location>
</feature>
<protein>
    <recommendedName>
        <fullName evidence="2">Micro-fibrillar-associated protein 1 C-terminal domain-containing protein</fullName>
    </recommendedName>
</protein>
<feature type="compositionally biased region" description="Acidic residues" evidence="1">
    <location>
        <begin position="206"/>
        <end position="221"/>
    </location>
</feature>
<feature type="region of interest" description="Disordered" evidence="1">
    <location>
        <begin position="1"/>
        <end position="179"/>
    </location>
</feature>
<evidence type="ECO:0000313" key="4">
    <source>
        <dbReference type="Proteomes" id="UP001320245"/>
    </source>
</evidence>
<sequence length="441" mass="49624">MPPKRMTANPIKPSRHRAGKPTRASDSSSSESEASDAEAETKPQAPRKRTIAPPPKVPSAGRIISTNTVKPDDNVKKLAAARQRAEIERKAREEGFVTEDEDDEEGGGGVGAGSEESGSDEESGSEESSSEEDESSSEEGEAAPRRLMIRPKFISKAARAQTQEDPLEREQALEAQRRADADALVEAQIQKDIAARAAGKKHWDDSDSEGDGVDDEDGVDPEAEYAAWKLRELRRLKRSREAVEAREAEIAEKERRQALTEEERAAEDEALVARQKEEKESRGKMGFMQKYYHKGAFYQDDLKTEGLDKRDLMGARFADEVKNRELLPQALQMRDMTKLGKKGASKYKDLKSEDTGSWGRFDDPRRQRDQQWDRYRDGDRDGPGGGGGGDFGGQGANAMPLGRRRSRSPRRDRDDHRERKREYSRERGRHDDDKRRRVDSR</sequence>
<feature type="compositionally biased region" description="Gly residues" evidence="1">
    <location>
        <begin position="383"/>
        <end position="395"/>
    </location>
</feature>
<dbReference type="PANTHER" id="PTHR15327">
    <property type="entry name" value="MICROFIBRIL-ASSOCIATED PROTEIN"/>
    <property type="match status" value="1"/>
</dbReference>